<dbReference type="SUPFAM" id="SSF52540">
    <property type="entry name" value="P-loop containing nucleoside triphosphate hydrolases"/>
    <property type="match status" value="1"/>
</dbReference>
<protein>
    <submittedName>
        <fullName evidence="3">Uncharacterized protein</fullName>
    </submittedName>
</protein>
<sequence length="230" mass="25766">MIKKFYVVHSEAPKVHPSTLNIINSDVFYSFEEAREVLKESSDIIPEAASVLELLPSRAGPRGRPDFPVIVIEGLDATGKTTLTESLKGALGAALLRSPPQCLSPFRERFDQEPPLIRRAFYALGNYITADQVSQEASKGPVIVDSDLLEPTLVVLLTLDPEERKRRLRDRGLIKTEEEQKLDHNQLFRLKVEQAYRRIVGPVCVTVDASPSADQVLREVQLLIKTKCHL</sequence>
<dbReference type="PANTHER" id="PTHR10344">
    <property type="entry name" value="THYMIDYLATE KINASE"/>
    <property type="match status" value="1"/>
</dbReference>
<dbReference type="AlphaFoldDB" id="A0A4Z2BUX9"/>
<keyword evidence="2" id="KW-0067">ATP-binding</keyword>
<reference evidence="3 4" key="1">
    <citation type="submission" date="2019-04" db="EMBL/GenBank/DDBJ databases">
        <title>The sequence and de novo assembly of Takifugu bimaculatus genome using PacBio and Hi-C technologies.</title>
        <authorList>
            <person name="Xu P."/>
            <person name="Liu B."/>
            <person name="Zhou Z."/>
        </authorList>
    </citation>
    <scope>NUCLEOTIDE SEQUENCE [LARGE SCALE GENOMIC DNA]</scope>
    <source>
        <strain evidence="3">TB-2018</strain>
        <tissue evidence="3">Muscle</tissue>
    </source>
</reference>
<dbReference type="GO" id="GO:0006235">
    <property type="term" value="P:dTTP biosynthetic process"/>
    <property type="evidence" value="ECO:0007669"/>
    <property type="project" value="TreeGrafter"/>
</dbReference>
<evidence type="ECO:0000313" key="3">
    <source>
        <dbReference type="EMBL" id="TNM95376.1"/>
    </source>
</evidence>
<dbReference type="Gene3D" id="3.40.50.300">
    <property type="entry name" value="P-loop containing nucleotide triphosphate hydrolases"/>
    <property type="match status" value="2"/>
</dbReference>
<dbReference type="GO" id="GO:0006227">
    <property type="term" value="P:dUDP biosynthetic process"/>
    <property type="evidence" value="ECO:0007669"/>
    <property type="project" value="TreeGrafter"/>
</dbReference>
<dbReference type="Proteomes" id="UP000516260">
    <property type="component" value="Chromosome 18"/>
</dbReference>
<dbReference type="GO" id="GO:0005739">
    <property type="term" value="C:mitochondrion"/>
    <property type="evidence" value="ECO:0007669"/>
    <property type="project" value="TreeGrafter"/>
</dbReference>
<dbReference type="GO" id="GO:0005524">
    <property type="term" value="F:ATP binding"/>
    <property type="evidence" value="ECO:0007669"/>
    <property type="project" value="UniProtKB-KW"/>
</dbReference>
<name>A0A4Z2BUX9_9TELE</name>
<evidence type="ECO:0000256" key="1">
    <source>
        <dbReference type="ARBA" id="ARBA00022741"/>
    </source>
</evidence>
<evidence type="ECO:0000256" key="2">
    <source>
        <dbReference type="ARBA" id="ARBA00022840"/>
    </source>
</evidence>
<dbReference type="PANTHER" id="PTHR10344:SF4">
    <property type="entry name" value="UMP-CMP KINASE 2, MITOCHONDRIAL"/>
    <property type="match status" value="1"/>
</dbReference>
<accession>A0A4Z2BUX9</accession>
<dbReference type="GO" id="GO:0006233">
    <property type="term" value="P:dTDP biosynthetic process"/>
    <property type="evidence" value="ECO:0007669"/>
    <property type="project" value="TreeGrafter"/>
</dbReference>
<organism evidence="3 4">
    <name type="scientific">Takifugu bimaculatus</name>
    <dbReference type="NCBI Taxonomy" id="433685"/>
    <lineage>
        <taxon>Eukaryota</taxon>
        <taxon>Metazoa</taxon>
        <taxon>Chordata</taxon>
        <taxon>Craniata</taxon>
        <taxon>Vertebrata</taxon>
        <taxon>Euteleostomi</taxon>
        <taxon>Actinopterygii</taxon>
        <taxon>Neopterygii</taxon>
        <taxon>Teleostei</taxon>
        <taxon>Neoteleostei</taxon>
        <taxon>Acanthomorphata</taxon>
        <taxon>Eupercaria</taxon>
        <taxon>Tetraodontiformes</taxon>
        <taxon>Tetradontoidea</taxon>
        <taxon>Tetraodontidae</taxon>
        <taxon>Takifugu</taxon>
    </lineage>
</organism>
<dbReference type="GO" id="GO:0004550">
    <property type="term" value="F:nucleoside diphosphate kinase activity"/>
    <property type="evidence" value="ECO:0007669"/>
    <property type="project" value="TreeGrafter"/>
</dbReference>
<dbReference type="EMBL" id="SWLE01000010">
    <property type="protein sequence ID" value="TNM95376.1"/>
    <property type="molecule type" value="Genomic_DNA"/>
</dbReference>
<proteinExistence type="predicted"/>
<evidence type="ECO:0000313" key="4">
    <source>
        <dbReference type="Proteomes" id="UP000516260"/>
    </source>
</evidence>
<dbReference type="GO" id="GO:0004798">
    <property type="term" value="F:dTMP kinase activity"/>
    <property type="evidence" value="ECO:0007669"/>
    <property type="project" value="TreeGrafter"/>
</dbReference>
<dbReference type="InterPro" id="IPR027417">
    <property type="entry name" value="P-loop_NTPase"/>
</dbReference>
<keyword evidence="1" id="KW-0547">Nucleotide-binding</keyword>
<comment type="caution">
    <text evidence="3">The sequence shown here is derived from an EMBL/GenBank/DDBJ whole genome shotgun (WGS) entry which is preliminary data.</text>
</comment>
<keyword evidence="4" id="KW-1185">Reference proteome</keyword>
<gene>
    <name evidence="3" type="ORF">fugu_016459</name>
</gene>